<dbReference type="EMBL" id="JBHTIS010001057">
    <property type="protein sequence ID" value="MFD1047405.1"/>
    <property type="molecule type" value="Genomic_DNA"/>
</dbReference>
<feature type="non-terminal residue" evidence="2">
    <location>
        <position position="1"/>
    </location>
</feature>
<reference evidence="3" key="1">
    <citation type="journal article" date="2019" name="Int. J. Syst. Evol. Microbiol.">
        <title>The Global Catalogue of Microorganisms (GCM) 10K type strain sequencing project: providing services to taxonomists for standard genome sequencing and annotation.</title>
        <authorList>
            <consortium name="The Broad Institute Genomics Platform"/>
            <consortium name="The Broad Institute Genome Sequencing Center for Infectious Disease"/>
            <person name="Wu L."/>
            <person name="Ma J."/>
        </authorList>
    </citation>
    <scope>NUCLEOTIDE SEQUENCE [LARGE SCALE GENOMIC DNA]</scope>
    <source>
        <strain evidence="3">JCM 31486</strain>
    </source>
</reference>
<keyword evidence="1" id="KW-0812">Transmembrane</keyword>
<keyword evidence="1" id="KW-1133">Transmembrane helix</keyword>
<sequence>SQRLDVPGIVLFVAALLLLGSLPGVTLTPMGSMLRLRRSFGSWLKSRHWVGPLVGVGIIAACAGIVMSGVLSFLNHNQTLVLVAAGALVVVAGLLSYFGGRTLRTWQQVPGQAEWSDPPTQDPAAAAATWAVVYGAVYVLIAIGLSFVAPETPFVGAWWAASPWWARAAMATAVTFATVLLLIVPWYVPWRARTALRRTLIEEAGPAVYKDTDLEAVMAKLRQRLTAQSRICRYLARCPKDGEFDLTPAGRRLAITIRTRLHHHIPNDQTR</sequence>
<feature type="transmembrane region" description="Helical" evidence="1">
    <location>
        <begin position="124"/>
        <end position="148"/>
    </location>
</feature>
<feature type="transmembrane region" description="Helical" evidence="1">
    <location>
        <begin position="49"/>
        <end position="74"/>
    </location>
</feature>
<evidence type="ECO:0000313" key="2">
    <source>
        <dbReference type="EMBL" id="MFD1047405.1"/>
    </source>
</evidence>
<protein>
    <submittedName>
        <fullName evidence="2">Uncharacterized protein</fullName>
    </submittedName>
</protein>
<comment type="caution">
    <text evidence="2">The sequence shown here is derived from an EMBL/GenBank/DDBJ whole genome shotgun (WGS) entry which is preliminary data.</text>
</comment>
<feature type="transmembrane region" description="Helical" evidence="1">
    <location>
        <begin position="80"/>
        <end position="98"/>
    </location>
</feature>
<evidence type="ECO:0000256" key="1">
    <source>
        <dbReference type="SAM" id="Phobius"/>
    </source>
</evidence>
<gene>
    <name evidence="2" type="ORF">ACFQ1S_18580</name>
</gene>
<evidence type="ECO:0000313" key="3">
    <source>
        <dbReference type="Proteomes" id="UP001597045"/>
    </source>
</evidence>
<name>A0ABW3MCJ4_9PSEU</name>
<accession>A0ABW3MCJ4</accession>
<organism evidence="2 3">
    <name type="scientific">Kibdelosporangium lantanae</name>
    <dbReference type="NCBI Taxonomy" id="1497396"/>
    <lineage>
        <taxon>Bacteria</taxon>
        <taxon>Bacillati</taxon>
        <taxon>Actinomycetota</taxon>
        <taxon>Actinomycetes</taxon>
        <taxon>Pseudonocardiales</taxon>
        <taxon>Pseudonocardiaceae</taxon>
        <taxon>Kibdelosporangium</taxon>
    </lineage>
</organism>
<keyword evidence="3" id="KW-1185">Reference proteome</keyword>
<feature type="transmembrane region" description="Helical" evidence="1">
    <location>
        <begin position="6"/>
        <end position="28"/>
    </location>
</feature>
<keyword evidence="1" id="KW-0472">Membrane</keyword>
<proteinExistence type="predicted"/>
<feature type="transmembrane region" description="Helical" evidence="1">
    <location>
        <begin position="168"/>
        <end position="188"/>
    </location>
</feature>
<dbReference type="Proteomes" id="UP001597045">
    <property type="component" value="Unassembled WGS sequence"/>
</dbReference>